<organism evidence="2">
    <name type="scientific">Lotharella oceanica</name>
    <dbReference type="NCBI Taxonomy" id="641309"/>
    <lineage>
        <taxon>Eukaryota</taxon>
        <taxon>Sar</taxon>
        <taxon>Rhizaria</taxon>
        <taxon>Cercozoa</taxon>
        <taxon>Chlorarachniophyceae</taxon>
        <taxon>Lotharella</taxon>
    </lineage>
</organism>
<evidence type="ECO:0000313" key="2">
    <source>
        <dbReference type="EMBL" id="CAD9759503.1"/>
    </source>
</evidence>
<protein>
    <submittedName>
        <fullName evidence="2">Uncharacterized protein</fullName>
    </submittedName>
</protein>
<keyword evidence="1" id="KW-0732">Signal</keyword>
<dbReference type="AlphaFoldDB" id="A0A7S2TMJ0"/>
<dbReference type="EMBL" id="HBHP01012375">
    <property type="protein sequence ID" value="CAD9759503.1"/>
    <property type="molecule type" value="Transcribed_RNA"/>
</dbReference>
<name>A0A7S2TMJ0_9EUKA</name>
<reference evidence="2" key="1">
    <citation type="submission" date="2021-01" db="EMBL/GenBank/DDBJ databases">
        <authorList>
            <person name="Corre E."/>
            <person name="Pelletier E."/>
            <person name="Niang G."/>
            <person name="Scheremetjew M."/>
            <person name="Finn R."/>
            <person name="Kale V."/>
            <person name="Holt S."/>
            <person name="Cochrane G."/>
            <person name="Meng A."/>
            <person name="Brown T."/>
            <person name="Cohen L."/>
        </authorList>
    </citation>
    <scope>NUCLEOTIDE SEQUENCE</scope>
    <source>
        <strain evidence="2">CCMP622</strain>
    </source>
</reference>
<feature type="signal peptide" evidence="1">
    <location>
        <begin position="1"/>
        <end position="24"/>
    </location>
</feature>
<feature type="chain" id="PRO_5031176317" evidence="1">
    <location>
        <begin position="25"/>
        <end position="112"/>
    </location>
</feature>
<sequence length="112" mass="12534">MKSALLCALVAMLTVAVDMNITDADGPCCTSCDAEGGFEKYYSIDKLHGFCGECCMKPKDFPKYKIFEPGLQKANDSTPCADFHYHNYTKTVTHGFWKIKMTLDLYAPDPEM</sequence>
<proteinExistence type="predicted"/>
<evidence type="ECO:0000256" key="1">
    <source>
        <dbReference type="SAM" id="SignalP"/>
    </source>
</evidence>
<accession>A0A7S2TMJ0</accession>
<gene>
    <name evidence="2" type="ORF">LSP00402_LOCUS7697</name>
</gene>